<sequence length="415" mass="46381">MIDFSEQNPEAVLNLVLTQLEQGDFQQRWEISKILPDLGTIALEPLLNILQDETTDVEMRWFVARILGQFKSELVVEPLINLLKTAKIEATEEELSLQEITAITLANLGTSAIKPLMELLQKEESKRLATVALAQIRHSEIITPLLTVVNDSNPEIRAIAIEALGSFHDPRVIPVLLEALNDPVANVRKEAVIGLGVRIDLLENINLVEKLKPLLWDIRPEVCQQAQLALSRLKTDEAATALFEQVQSPNVPLSLKIDGVRSLGWIETPQSLSFLKEIIFSFHPGFNLNAPSLTPVEITLIQEIIQGIGQIKMIELREQAAQILINLINCHHPAISDLKIKQLIAVGLGKLGLISALEPLIQLLADANPSVRYHCISAFKQIKSEQTYQYLQNLLNQENINPDIKQEILKALSEW</sequence>
<reference evidence="5" key="1">
    <citation type="submission" date="2015-10" db="EMBL/GenBank/DDBJ databases">
        <authorList>
            <person name="Regsiter A."/>
            <person name="william w."/>
        </authorList>
    </citation>
    <scope>NUCLEOTIDE SEQUENCE [LARGE SCALE GENOMIC DNA]</scope>
</reference>
<organism evidence="4 5">
    <name type="scientific">Planktothrix tepida PCC 9214</name>
    <dbReference type="NCBI Taxonomy" id="671072"/>
    <lineage>
        <taxon>Bacteria</taxon>
        <taxon>Bacillati</taxon>
        <taxon>Cyanobacteriota</taxon>
        <taxon>Cyanophyceae</taxon>
        <taxon>Oscillatoriophycideae</taxon>
        <taxon>Oscillatoriales</taxon>
        <taxon>Microcoleaceae</taxon>
        <taxon>Planktothrix</taxon>
    </lineage>
</organism>
<protein>
    <recommendedName>
        <fullName evidence="6">PBS lyase HEAT domain protein repeat-containing protein</fullName>
    </recommendedName>
</protein>
<evidence type="ECO:0000313" key="4">
    <source>
        <dbReference type="EMBL" id="CUR32010.1"/>
    </source>
</evidence>
<dbReference type="PROSITE" id="PS50077">
    <property type="entry name" value="HEAT_REPEAT"/>
    <property type="match status" value="1"/>
</dbReference>
<dbReference type="PANTHER" id="PTHR12697">
    <property type="entry name" value="PBS LYASE HEAT-LIKE PROTEIN"/>
    <property type="match status" value="1"/>
</dbReference>
<evidence type="ECO:0000256" key="1">
    <source>
        <dbReference type="ARBA" id="ARBA00022549"/>
    </source>
</evidence>
<dbReference type="STRING" id="671072.PL921440036"/>
<dbReference type="Proteomes" id="UP000184315">
    <property type="component" value="Unassembled WGS sequence"/>
</dbReference>
<name>A0A1J1LJ03_9CYAN</name>
<dbReference type="InterPro" id="IPR021133">
    <property type="entry name" value="HEAT_type_2"/>
</dbReference>
<dbReference type="GO" id="GO:0030089">
    <property type="term" value="C:phycobilisome"/>
    <property type="evidence" value="ECO:0007669"/>
    <property type="project" value="UniProtKB-KW"/>
</dbReference>
<comment type="function">
    <text evidence="3">Catalyzes the hydroxylation of the N(6)-(4-aminobutyl)-L-lysine intermediate produced by deoxyhypusine synthase/DHPS on a critical lysine of the eukaryotic translation initiation factor 5A/eIF-5A. This is the second step of the post-translational modification of that lysine into an unusual amino acid residue named hypusine. Hypusination is unique to mature eIF-5A factor and is essential for its function.</text>
</comment>
<dbReference type="InterPro" id="IPR016024">
    <property type="entry name" value="ARM-type_fold"/>
</dbReference>
<evidence type="ECO:0000256" key="2">
    <source>
        <dbReference type="ARBA" id="ARBA00022738"/>
    </source>
</evidence>
<dbReference type="OrthoDB" id="5512944at2"/>
<dbReference type="PANTHER" id="PTHR12697:SF5">
    <property type="entry name" value="DEOXYHYPUSINE HYDROXYLASE"/>
    <property type="match status" value="1"/>
</dbReference>
<proteinExistence type="predicted"/>
<dbReference type="SMART" id="SM00567">
    <property type="entry name" value="EZ_HEAT"/>
    <property type="match status" value="7"/>
</dbReference>
<evidence type="ECO:0000256" key="3">
    <source>
        <dbReference type="ARBA" id="ARBA00045876"/>
    </source>
</evidence>
<evidence type="ECO:0008006" key="6">
    <source>
        <dbReference type="Google" id="ProtNLM"/>
    </source>
</evidence>
<dbReference type="AlphaFoldDB" id="A0A1J1LJ03"/>
<keyword evidence="5" id="KW-1185">Reference proteome</keyword>
<accession>A0A1J1LJ03</accession>
<dbReference type="Gene3D" id="1.25.10.10">
    <property type="entry name" value="Leucine-rich Repeat Variant"/>
    <property type="match status" value="3"/>
</dbReference>
<dbReference type="SUPFAM" id="SSF48371">
    <property type="entry name" value="ARM repeat"/>
    <property type="match status" value="2"/>
</dbReference>
<dbReference type="RefSeq" id="WP_072716929.1">
    <property type="nucleotide sequence ID" value="NZ_LN889760.1"/>
</dbReference>
<dbReference type="Pfam" id="PF13646">
    <property type="entry name" value="HEAT_2"/>
    <property type="match status" value="2"/>
</dbReference>
<dbReference type="InterPro" id="IPR011989">
    <property type="entry name" value="ARM-like"/>
</dbReference>
<dbReference type="InterPro" id="IPR004155">
    <property type="entry name" value="PBS_lyase_HEAT"/>
</dbReference>
<dbReference type="EMBL" id="CZDF01000144">
    <property type="protein sequence ID" value="CUR32010.1"/>
    <property type="molecule type" value="Genomic_DNA"/>
</dbReference>
<evidence type="ECO:0000313" key="5">
    <source>
        <dbReference type="Proteomes" id="UP000184315"/>
    </source>
</evidence>
<keyword evidence="2" id="KW-0605">Phycobilisome</keyword>
<keyword evidence="1" id="KW-0042">Antenna complex</keyword>
<gene>
    <name evidence="4" type="ORF">PL921440036</name>
</gene>
<dbReference type="GO" id="GO:0016491">
    <property type="term" value="F:oxidoreductase activity"/>
    <property type="evidence" value="ECO:0007669"/>
    <property type="project" value="TreeGrafter"/>
</dbReference>